<dbReference type="InterPro" id="IPR001750">
    <property type="entry name" value="ND/Mrp_TM"/>
</dbReference>
<feature type="transmembrane region" description="Helical" evidence="18">
    <location>
        <begin position="178"/>
        <end position="196"/>
    </location>
</feature>
<feature type="domain" description="NADH:quinone oxidoreductase/Mrp antiporter transmembrane" evidence="19">
    <location>
        <begin position="107"/>
        <end position="386"/>
    </location>
</feature>
<geneLocation type="mitochondrion" evidence="21"/>
<dbReference type="EMBL" id="MG923509">
    <property type="protein sequence ID" value="AZL93419.1"/>
    <property type="molecule type" value="Genomic_DNA"/>
</dbReference>
<keyword evidence="15 18" id="KW-0472">Membrane</keyword>
<evidence type="ECO:0000256" key="15">
    <source>
        <dbReference type="ARBA" id="ARBA00023136"/>
    </source>
</evidence>
<comment type="subcellular location">
    <subcellularLocation>
        <location evidence="2">Mitochondrion inner membrane</location>
        <topology evidence="2">Multi-pass membrane protein</topology>
    </subcellularLocation>
</comment>
<keyword evidence="5" id="KW-0813">Transport</keyword>
<evidence type="ECO:0000256" key="9">
    <source>
        <dbReference type="ARBA" id="ARBA00022967"/>
    </source>
</evidence>
<gene>
    <name evidence="21" type="primary">nad5</name>
</gene>
<proteinExistence type="predicted"/>
<keyword evidence="9" id="KW-1278">Translocase</keyword>
<evidence type="ECO:0000313" key="21">
    <source>
        <dbReference type="EMBL" id="AZL93419.1"/>
    </source>
</evidence>
<dbReference type="GO" id="GO:0042773">
    <property type="term" value="P:ATP synthesis coupled electron transport"/>
    <property type="evidence" value="ECO:0007669"/>
    <property type="project" value="InterPro"/>
</dbReference>
<evidence type="ECO:0000256" key="1">
    <source>
        <dbReference type="ARBA" id="ARBA00003257"/>
    </source>
</evidence>
<feature type="transmembrane region" description="Helical" evidence="18">
    <location>
        <begin position="151"/>
        <end position="171"/>
    </location>
</feature>
<evidence type="ECO:0000256" key="2">
    <source>
        <dbReference type="ARBA" id="ARBA00004448"/>
    </source>
</evidence>
<evidence type="ECO:0000259" key="19">
    <source>
        <dbReference type="Pfam" id="PF00361"/>
    </source>
</evidence>
<evidence type="ECO:0000256" key="17">
    <source>
        <dbReference type="ARBA" id="ARBA00049551"/>
    </source>
</evidence>
<evidence type="ECO:0000256" key="16">
    <source>
        <dbReference type="ARBA" id="ARBA00031027"/>
    </source>
</evidence>
<reference evidence="21" key="1">
    <citation type="journal article" date="2018" name="Mol. Phylogenet. Evol.">
        <title>Mitochondrial phylogenomics of the Hymenoptera.</title>
        <authorList>
            <person name="Tang P."/>
            <person name="Zhu J.C."/>
            <person name="Zheng B.Y."/>
            <person name="Wei S.J."/>
            <person name="Sharkey M."/>
            <person name="Chen X.X."/>
            <person name="Vogler A.P."/>
        </authorList>
    </citation>
    <scope>NUCLEOTIDE SEQUENCE</scope>
</reference>
<dbReference type="GO" id="GO:0015990">
    <property type="term" value="P:electron transport coupled proton transport"/>
    <property type="evidence" value="ECO:0007669"/>
    <property type="project" value="TreeGrafter"/>
</dbReference>
<comment type="function">
    <text evidence="1">Core subunit of the mitochondrial membrane respiratory chain NADH dehydrogenase (Complex I) that is believed to belong to the minimal assembly required for catalysis. Complex I functions in the transfer of electrons from NADH to the respiratory chain. The immediate electron acceptor for the enzyme is believed to be ubiquinone.</text>
</comment>
<dbReference type="AlphaFoldDB" id="A0A3S8V176"/>
<evidence type="ECO:0000256" key="13">
    <source>
        <dbReference type="ARBA" id="ARBA00023075"/>
    </source>
</evidence>
<dbReference type="PANTHER" id="PTHR42829:SF2">
    <property type="entry name" value="NADH-UBIQUINONE OXIDOREDUCTASE CHAIN 5"/>
    <property type="match status" value="1"/>
</dbReference>
<feature type="transmembrane region" description="Helical" evidence="18">
    <location>
        <begin position="518"/>
        <end position="536"/>
    </location>
</feature>
<evidence type="ECO:0000256" key="11">
    <source>
        <dbReference type="ARBA" id="ARBA00022989"/>
    </source>
</evidence>
<evidence type="ECO:0000256" key="12">
    <source>
        <dbReference type="ARBA" id="ARBA00023027"/>
    </source>
</evidence>
<feature type="transmembrane region" description="Helical" evidence="18">
    <location>
        <begin position="418"/>
        <end position="439"/>
    </location>
</feature>
<feature type="domain" description="NADH dehydrogenase subunit 5 C-terminal" evidence="20">
    <location>
        <begin position="389"/>
        <end position="559"/>
    </location>
</feature>
<evidence type="ECO:0000256" key="14">
    <source>
        <dbReference type="ARBA" id="ARBA00023128"/>
    </source>
</evidence>
<feature type="transmembrane region" description="Helical" evidence="18">
    <location>
        <begin position="6"/>
        <end position="30"/>
    </location>
</feature>
<dbReference type="Pfam" id="PF06455">
    <property type="entry name" value="NADH5_C"/>
    <property type="match status" value="1"/>
</dbReference>
<dbReference type="Pfam" id="PF00361">
    <property type="entry name" value="Proton_antipo_M"/>
    <property type="match status" value="1"/>
</dbReference>
<dbReference type="GO" id="GO:0005743">
    <property type="term" value="C:mitochondrial inner membrane"/>
    <property type="evidence" value="ECO:0007669"/>
    <property type="project" value="UniProtKB-SubCell"/>
</dbReference>
<organism evidence="21">
    <name type="scientific">Scelio sp. ZJUH_2016028</name>
    <dbReference type="NCBI Taxonomy" id="2496283"/>
    <lineage>
        <taxon>Eukaryota</taxon>
        <taxon>Metazoa</taxon>
        <taxon>Ecdysozoa</taxon>
        <taxon>Arthropoda</taxon>
        <taxon>Hexapoda</taxon>
        <taxon>Insecta</taxon>
        <taxon>Pterygota</taxon>
        <taxon>Neoptera</taxon>
        <taxon>Endopterygota</taxon>
        <taxon>Hymenoptera</taxon>
        <taxon>Apocrita</taxon>
        <taxon>Proctotrupomorpha</taxon>
        <taxon>Platygastroidea</taxon>
        <taxon>Scelionidae</taxon>
        <taxon>Scelioninae</taxon>
        <taxon>Scelio</taxon>
    </lineage>
</organism>
<keyword evidence="13" id="KW-0830">Ubiquinone</keyword>
<keyword evidence="14 21" id="KW-0496">Mitochondrion</keyword>
<keyword evidence="8" id="KW-0999">Mitochondrion inner membrane</keyword>
<comment type="catalytic activity">
    <reaction evidence="17">
        <text>a ubiquinone + NADH + 5 H(+)(in) = a ubiquinol + NAD(+) + 4 H(+)(out)</text>
        <dbReference type="Rhea" id="RHEA:29091"/>
        <dbReference type="Rhea" id="RHEA-COMP:9565"/>
        <dbReference type="Rhea" id="RHEA-COMP:9566"/>
        <dbReference type="ChEBI" id="CHEBI:15378"/>
        <dbReference type="ChEBI" id="CHEBI:16389"/>
        <dbReference type="ChEBI" id="CHEBI:17976"/>
        <dbReference type="ChEBI" id="CHEBI:57540"/>
        <dbReference type="ChEBI" id="CHEBI:57945"/>
        <dbReference type="EC" id="7.1.1.2"/>
    </reaction>
</comment>
<keyword evidence="6" id="KW-0679">Respiratory chain</keyword>
<evidence type="ECO:0000256" key="7">
    <source>
        <dbReference type="ARBA" id="ARBA00022692"/>
    </source>
</evidence>
<evidence type="ECO:0000256" key="3">
    <source>
        <dbReference type="ARBA" id="ARBA00012944"/>
    </source>
</evidence>
<evidence type="ECO:0000256" key="18">
    <source>
        <dbReference type="SAM" id="Phobius"/>
    </source>
</evidence>
<feature type="transmembrane region" description="Helical" evidence="18">
    <location>
        <begin position="87"/>
        <end position="105"/>
    </location>
</feature>
<evidence type="ECO:0000256" key="5">
    <source>
        <dbReference type="ARBA" id="ARBA00022448"/>
    </source>
</evidence>
<feature type="transmembrane region" description="Helical" evidence="18">
    <location>
        <begin position="267"/>
        <end position="288"/>
    </location>
</feature>
<feature type="transmembrane region" description="Helical" evidence="18">
    <location>
        <begin position="446"/>
        <end position="465"/>
    </location>
</feature>
<keyword evidence="12" id="KW-0520">NAD</keyword>
<protein>
    <recommendedName>
        <fullName evidence="4">NADH-ubiquinone oxidoreductase chain 5</fullName>
        <ecNumber evidence="3">7.1.1.2</ecNumber>
    </recommendedName>
    <alternativeName>
        <fullName evidence="16">NADH dehydrogenase subunit 5</fullName>
    </alternativeName>
</protein>
<dbReference type="GO" id="GO:0008137">
    <property type="term" value="F:NADH dehydrogenase (ubiquinone) activity"/>
    <property type="evidence" value="ECO:0007669"/>
    <property type="project" value="UniProtKB-EC"/>
</dbReference>
<evidence type="ECO:0000256" key="8">
    <source>
        <dbReference type="ARBA" id="ARBA00022792"/>
    </source>
</evidence>
<keyword evidence="11 18" id="KW-1133">Transmembrane helix</keyword>
<evidence type="ECO:0000256" key="4">
    <source>
        <dbReference type="ARBA" id="ARBA00021096"/>
    </source>
</evidence>
<dbReference type="InterPro" id="IPR003945">
    <property type="entry name" value="NU5C-like"/>
</dbReference>
<dbReference type="PANTHER" id="PTHR42829">
    <property type="entry name" value="NADH-UBIQUINONE OXIDOREDUCTASE CHAIN 5"/>
    <property type="match status" value="1"/>
</dbReference>
<feature type="transmembrane region" description="Helical" evidence="18">
    <location>
        <begin position="112"/>
        <end position="131"/>
    </location>
</feature>
<keyword evidence="10" id="KW-0249">Electron transport</keyword>
<feature type="transmembrane region" description="Helical" evidence="18">
    <location>
        <begin position="240"/>
        <end position="261"/>
    </location>
</feature>
<dbReference type="EC" id="7.1.1.2" evidence="3"/>
<name>A0A3S8V176_9HYME</name>
<feature type="transmembrane region" description="Helical" evidence="18">
    <location>
        <begin position="373"/>
        <end position="398"/>
    </location>
</feature>
<feature type="transmembrane region" description="Helical" evidence="18">
    <location>
        <begin position="208"/>
        <end position="228"/>
    </location>
</feature>
<feature type="transmembrane region" description="Helical" evidence="18">
    <location>
        <begin position="51"/>
        <end position="75"/>
    </location>
</feature>
<dbReference type="PRINTS" id="PR01434">
    <property type="entry name" value="NADHDHGNASE5"/>
</dbReference>
<feature type="transmembrane region" description="Helical" evidence="18">
    <location>
        <begin position="542"/>
        <end position="559"/>
    </location>
</feature>
<dbReference type="InterPro" id="IPR010934">
    <property type="entry name" value="NADH_DH_su5_C"/>
</dbReference>
<evidence type="ECO:0000256" key="10">
    <source>
        <dbReference type="ARBA" id="ARBA00022982"/>
    </source>
</evidence>
<feature type="transmembrane region" description="Helical" evidence="18">
    <location>
        <begin position="485"/>
        <end position="506"/>
    </location>
</feature>
<sequence>MILLFYLNYFMIFLIFSLIFMLISLYMLSFKMSIYVEMGLLKFNGNSMTSLFFFDFKSIMFVSVVFMISSMIIIYSMKYMEGDLYSIKFLFLLTLFVFSMLLFILGQNLLTILLGWDGLGLISYCLVIYFNSWSSYNSGMITILTNRLGDVGLILSISLYSIYGGWNYLFLGDNNYSYFIYLVLLGALTKSAQVPFSSWLPRAMAAPTPISALVHSSTLVTAGIYLLMRMEEMIKFDKNLCLGILILSMLTMFYSGVVGVYEMDMKKIIALSTLSQLGLMLMGLIMLSDNYMYFHMIMHAMFKSLLFMCSGVILHFMGGNQDIRNLGGLNFMFFNTLMFFNCSNLSLCGFPFLSGFFSKDLILELTIMMNNNYWLVMIFYISIMLTVIYSFRLIYYSVVNFMKFLPMFLFGDDMALNLPMYVMYFYSIVGGWGMSNLFLIEGNLVYLKFTIKILLLLLILVSFYISMGLNKYFFEVMKDAKLVNFIYSMWMINKFSSYLNFSSLWLGGGMVEKIENGWMEIISLKFMMFFLVGVMSVSKMKLSIIMNLLLMILFFYFIIF</sequence>
<dbReference type="GO" id="GO:0003954">
    <property type="term" value="F:NADH dehydrogenase activity"/>
    <property type="evidence" value="ECO:0007669"/>
    <property type="project" value="TreeGrafter"/>
</dbReference>
<feature type="transmembrane region" description="Helical" evidence="18">
    <location>
        <begin position="331"/>
        <end position="353"/>
    </location>
</feature>
<keyword evidence="7 18" id="KW-0812">Transmembrane</keyword>
<feature type="transmembrane region" description="Helical" evidence="18">
    <location>
        <begin position="300"/>
        <end position="319"/>
    </location>
</feature>
<accession>A0A3S8V176</accession>
<evidence type="ECO:0000256" key="6">
    <source>
        <dbReference type="ARBA" id="ARBA00022660"/>
    </source>
</evidence>
<evidence type="ECO:0000259" key="20">
    <source>
        <dbReference type="Pfam" id="PF06455"/>
    </source>
</evidence>